<gene>
    <name evidence="2" type="ORF">POVWA1_032010</name>
    <name evidence="3" type="ORF">POVWA2_031730</name>
</gene>
<dbReference type="Proteomes" id="UP000078550">
    <property type="component" value="Unassembled WGS sequence"/>
</dbReference>
<sequence>MEKRGGVTAAAAPAAPALGAPYILCITQSCGFFSRFLWKVQRVEKRISSNIEVEAPTGKVSPHMQIHMAHAPPSPPNGLLGEGGGGGLR</sequence>
<keyword evidence="5" id="KW-1185">Reference proteome</keyword>
<dbReference type="EMBL" id="FLRE01000124">
    <property type="protein sequence ID" value="SBT36741.1"/>
    <property type="molecule type" value="Genomic_DNA"/>
</dbReference>
<accession>A0A1A8YYE4</accession>
<dbReference type="EMBL" id="FLRD01000095">
    <property type="protein sequence ID" value="SBT36343.1"/>
    <property type="molecule type" value="Genomic_DNA"/>
</dbReference>
<evidence type="ECO:0000313" key="5">
    <source>
        <dbReference type="Proteomes" id="UP000078555"/>
    </source>
</evidence>
<name>A0A1A8YYE4_PLAOA</name>
<proteinExistence type="predicted"/>
<evidence type="ECO:0000313" key="3">
    <source>
        <dbReference type="EMBL" id="SBT36741.1"/>
    </source>
</evidence>
<feature type="compositionally biased region" description="Gly residues" evidence="1">
    <location>
        <begin position="80"/>
        <end position="89"/>
    </location>
</feature>
<reference evidence="4 5" key="1">
    <citation type="submission" date="2016-05" db="EMBL/GenBank/DDBJ databases">
        <authorList>
            <person name="Naeem Raeece"/>
        </authorList>
    </citation>
    <scope>NUCLEOTIDE SEQUENCE [LARGE SCALE GENOMIC DNA]</scope>
</reference>
<organism evidence="3 4">
    <name type="scientific">Plasmodium ovale wallikeri</name>
    <dbReference type="NCBI Taxonomy" id="864142"/>
    <lineage>
        <taxon>Eukaryota</taxon>
        <taxon>Sar</taxon>
        <taxon>Alveolata</taxon>
        <taxon>Apicomplexa</taxon>
        <taxon>Aconoidasida</taxon>
        <taxon>Haemosporida</taxon>
        <taxon>Plasmodiidae</taxon>
        <taxon>Plasmodium</taxon>
        <taxon>Plasmodium (Plasmodium)</taxon>
    </lineage>
</organism>
<dbReference type="PROSITE" id="PS51257">
    <property type="entry name" value="PROKAR_LIPOPROTEIN"/>
    <property type="match status" value="1"/>
</dbReference>
<evidence type="ECO:0000313" key="2">
    <source>
        <dbReference type="EMBL" id="SBT36343.1"/>
    </source>
</evidence>
<reference evidence="3" key="2">
    <citation type="submission" date="2016-05" db="EMBL/GenBank/DDBJ databases">
        <authorList>
            <person name="Lavstsen T."/>
            <person name="Jespersen J.S."/>
        </authorList>
    </citation>
    <scope>NUCLEOTIDE SEQUENCE [LARGE SCALE GENOMIC DNA]</scope>
</reference>
<dbReference type="AlphaFoldDB" id="A0A1A8YYE4"/>
<evidence type="ECO:0000256" key="1">
    <source>
        <dbReference type="SAM" id="MobiDB-lite"/>
    </source>
</evidence>
<protein>
    <submittedName>
        <fullName evidence="3">Uncharacterized protein</fullName>
    </submittedName>
</protein>
<feature type="region of interest" description="Disordered" evidence="1">
    <location>
        <begin position="66"/>
        <end position="89"/>
    </location>
</feature>
<evidence type="ECO:0000313" key="4">
    <source>
        <dbReference type="Proteomes" id="UP000078550"/>
    </source>
</evidence>
<dbReference type="Proteomes" id="UP000078555">
    <property type="component" value="Unassembled WGS sequence"/>
</dbReference>